<organism evidence="2 3">
    <name type="scientific">Pontibacter mangrovi</name>
    <dbReference type="NCBI Taxonomy" id="2589816"/>
    <lineage>
        <taxon>Bacteria</taxon>
        <taxon>Pseudomonadati</taxon>
        <taxon>Bacteroidota</taxon>
        <taxon>Cytophagia</taxon>
        <taxon>Cytophagales</taxon>
        <taxon>Hymenobacteraceae</taxon>
        <taxon>Pontibacter</taxon>
    </lineage>
</organism>
<accession>A0A501W7D6</accession>
<dbReference type="RefSeq" id="WP_140621396.1">
    <property type="nucleotide sequence ID" value="NZ_VFRQ01000004.1"/>
</dbReference>
<reference evidence="2 3" key="1">
    <citation type="submission" date="2019-06" db="EMBL/GenBank/DDBJ databases">
        <title>A novel bacterium of genus Pontibacter, isolated from marine sediment.</title>
        <authorList>
            <person name="Huang H."/>
            <person name="Mo K."/>
            <person name="Hu Y."/>
        </authorList>
    </citation>
    <scope>NUCLEOTIDE SEQUENCE [LARGE SCALE GENOMIC DNA]</scope>
    <source>
        <strain evidence="2 3">HB172049</strain>
    </source>
</reference>
<keyword evidence="1" id="KW-0472">Membrane</keyword>
<dbReference type="EMBL" id="VFRQ01000004">
    <property type="protein sequence ID" value="TPE44505.1"/>
    <property type="molecule type" value="Genomic_DNA"/>
</dbReference>
<evidence type="ECO:0000313" key="3">
    <source>
        <dbReference type="Proteomes" id="UP000316727"/>
    </source>
</evidence>
<proteinExistence type="predicted"/>
<dbReference type="AlphaFoldDB" id="A0A501W7D6"/>
<dbReference type="OrthoDB" id="9840413at2"/>
<evidence type="ECO:0000256" key="1">
    <source>
        <dbReference type="SAM" id="Phobius"/>
    </source>
</evidence>
<name>A0A501W7D6_9BACT</name>
<keyword evidence="3" id="KW-1185">Reference proteome</keyword>
<feature type="transmembrane region" description="Helical" evidence="1">
    <location>
        <begin position="5"/>
        <end position="22"/>
    </location>
</feature>
<dbReference type="Proteomes" id="UP000316727">
    <property type="component" value="Unassembled WGS sequence"/>
</dbReference>
<evidence type="ECO:0000313" key="2">
    <source>
        <dbReference type="EMBL" id="TPE44505.1"/>
    </source>
</evidence>
<gene>
    <name evidence="2" type="ORF">FJM65_10225</name>
</gene>
<comment type="caution">
    <text evidence="2">The sequence shown here is derived from an EMBL/GenBank/DDBJ whole genome shotgun (WGS) entry which is preliminary data.</text>
</comment>
<keyword evidence="1" id="KW-0812">Transmembrane</keyword>
<keyword evidence="1" id="KW-1133">Transmembrane helix</keyword>
<sequence length="194" mass="22173">MKKGIIAIVFAGFLSLLLFYLLRPNSNVEFYDGLYEELLKEMMADSSVVEAYDENGKLIFTRRDTVSESVELVNSPLSGDVFYGLAKDEDRGYLKKEVFKYEYRKEDLSVGFSNDTASASAPFEAAIYLNTTDIKNASISIRNNDAYTVKREEGDYRVRYLYRAKATKKGVNTFEAKVTLHGEVYPVQFNYFVK</sequence>
<protein>
    <submittedName>
        <fullName evidence="2">Uncharacterized protein</fullName>
    </submittedName>
</protein>